<protein>
    <submittedName>
        <fullName evidence="2">Uncharacterized protein</fullName>
    </submittedName>
</protein>
<accession>A0A2P2PDU9</accession>
<evidence type="ECO:0000256" key="1">
    <source>
        <dbReference type="SAM" id="MobiDB-lite"/>
    </source>
</evidence>
<organism evidence="2">
    <name type="scientific">Rhizophora mucronata</name>
    <name type="common">Asiatic mangrove</name>
    <dbReference type="NCBI Taxonomy" id="61149"/>
    <lineage>
        <taxon>Eukaryota</taxon>
        <taxon>Viridiplantae</taxon>
        <taxon>Streptophyta</taxon>
        <taxon>Embryophyta</taxon>
        <taxon>Tracheophyta</taxon>
        <taxon>Spermatophyta</taxon>
        <taxon>Magnoliopsida</taxon>
        <taxon>eudicotyledons</taxon>
        <taxon>Gunneridae</taxon>
        <taxon>Pentapetalae</taxon>
        <taxon>rosids</taxon>
        <taxon>fabids</taxon>
        <taxon>Malpighiales</taxon>
        <taxon>Rhizophoraceae</taxon>
        <taxon>Rhizophora</taxon>
    </lineage>
</organism>
<evidence type="ECO:0000313" key="2">
    <source>
        <dbReference type="EMBL" id="MBX52869.1"/>
    </source>
</evidence>
<dbReference type="EMBL" id="GGEC01072385">
    <property type="protein sequence ID" value="MBX52869.1"/>
    <property type="molecule type" value="Transcribed_RNA"/>
</dbReference>
<feature type="region of interest" description="Disordered" evidence="1">
    <location>
        <begin position="1"/>
        <end position="35"/>
    </location>
</feature>
<dbReference type="AlphaFoldDB" id="A0A2P2PDU9"/>
<reference evidence="2" key="1">
    <citation type="submission" date="2018-02" db="EMBL/GenBank/DDBJ databases">
        <title>Rhizophora mucronata_Transcriptome.</title>
        <authorList>
            <person name="Meera S.P."/>
            <person name="Sreeshan A."/>
            <person name="Augustine A."/>
        </authorList>
    </citation>
    <scope>NUCLEOTIDE SEQUENCE</scope>
    <source>
        <tissue evidence="2">Leaf</tissue>
    </source>
</reference>
<name>A0A2P2PDU9_RHIMU</name>
<sequence>MTTMLPTPHPKEPLSPSHRSGIVDEDASQDLSYDC</sequence>
<proteinExistence type="predicted"/>